<gene>
    <name evidence="2" type="ORF">SOCE836_028280</name>
</gene>
<dbReference type="Proteomes" id="UP000295497">
    <property type="component" value="Chromosome"/>
</dbReference>
<evidence type="ECO:0000256" key="1">
    <source>
        <dbReference type="SAM" id="Phobius"/>
    </source>
</evidence>
<reference evidence="2 3" key="1">
    <citation type="submission" date="2015-09" db="EMBL/GenBank/DDBJ databases">
        <title>Sorangium comparison.</title>
        <authorList>
            <person name="Zaburannyi N."/>
            <person name="Bunk B."/>
            <person name="Overmann J."/>
            <person name="Mueller R."/>
        </authorList>
    </citation>
    <scope>NUCLEOTIDE SEQUENCE [LARGE SCALE GENOMIC DNA]</scope>
    <source>
        <strain evidence="2 3">So ce836</strain>
    </source>
</reference>
<protein>
    <submittedName>
        <fullName evidence="2">Uncharacterized protein</fullName>
    </submittedName>
</protein>
<accession>A0A4P2QKZ8</accession>
<evidence type="ECO:0000313" key="2">
    <source>
        <dbReference type="EMBL" id="AUX30717.1"/>
    </source>
</evidence>
<dbReference type="EMBL" id="CP012672">
    <property type="protein sequence ID" value="AUX30717.1"/>
    <property type="molecule type" value="Genomic_DNA"/>
</dbReference>
<organism evidence="2 3">
    <name type="scientific">Sorangium cellulosum</name>
    <name type="common">Polyangium cellulosum</name>
    <dbReference type="NCBI Taxonomy" id="56"/>
    <lineage>
        <taxon>Bacteria</taxon>
        <taxon>Pseudomonadati</taxon>
        <taxon>Myxococcota</taxon>
        <taxon>Polyangia</taxon>
        <taxon>Polyangiales</taxon>
        <taxon>Polyangiaceae</taxon>
        <taxon>Sorangium</taxon>
    </lineage>
</organism>
<evidence type="ECO:0000313" key="3">
    <source>
        <dbReference type="Proteomes" id="UP000295497"/>
    </source>
</evidence>
<proteinExistence type="predicted"/>
<keyword evidence="1" id="KW-0472">Membrane</keyword>
<name>A0A4P2QKZ8_SORCE</name>
<keyword evidence="1" id="KW-0812">Transmembrane</keyword>
<sequence>MQFSPVVSVSGLSGVGIDVAHCHHWALRSRQGLGPAGPVPVGAMTPKPSTIIATRFLALFFMALSFSTRDGAMLCPKRGHA</sequence>
<feature type="transmembrane region" description="Helical" evidence="1">
    <location>
        <begin position="50"/>
        <end position="68"/>
    </location>
</feature>
<keyword evidence="1" id="KW-1133">Transmembrane helix</keyword>
<dbReference type="AlphaFoldDB" id="A0A4P2QKZ8"/>